<dbReference type="Pfam" id="PF00646">
    <property type="entry name" value="F-box"/>
    <property type="match status" value="1"/>
</dbReference>
<feature type="compositionally biased region" description="Basic and acidic residues" evidence="1">
    <location>
        <begin position="391"/>
        <end position="411"/>
    </location>
</feature>
<proteinExistence type="predicted"/>
<dbReference type="STRING" id="1442369.A0A0D2H552"/>
<dbReference type="AlphaFoldDB" id="A0A0D2H552"/>
<feature type="region of interest" description="Disordered" evidence="1">
    <location>
        <begin position="588"/>
        <end position="713"/>
    </location>
</feature>
<feature type="compositionally biased region" description="Low complexity" evidence="1">
    <location>
        <begin position="677"/>
        <end position="701"/>
    </location>
</feature>
<feature type="compositionally biased region" description="Polar residues" evidence="1">
    <location>
        <begin position="612"/>
        <end position="627"/>
    </location>
</feature>
<dbReference type="HOGENOM" id="CLU_015634_1_0_1"/>
<dbReference type="EMBL" id="KN847478">
    <property type="protein sequence ID" value="KIX05513.1"/>
    <property type="molecule type" value="Genomic_DNA"/>
</dbReference>
<sequence>MLSGFNRLPFDILYQVASQLDIRSHDSLGKTCRNLYQHLRDENTAKNSLQASVCFSTWAQLALSTQKTSFRQTIGRYVDCHQALQTASPYAACVIAYATSFSYYAGILCYSTCASLRILDFNTGRSTEKVISGSVFTNRIVTTSRGNGNLDLESLKSIQVHGYASEIVILACDFGSYGKYIFAVNISETFCPPPRPNLTGQHRRILLCIPLRSTSKLFVRHNHRYMIVGTHSAMGNYSHHEWLLQGYDFETSEPVTKEPLQLRDFFGSEIGSTVCFTIYRDVFYALTNQTSVESEEVDWTSYYHFISFRVDDPTPELKIQTIWRRQHLEGPINDAWTDLGFQEDHRSGELLVVECRKEWANGGSRSIRTYYTQPFHRAEHKGLNDSPEYPPDDRLRLTLDEKSKSRYEPPRPRVDRYVHAEFQDGVDEFGKEYIRAKTKWNGYQFNAQSFVDLVTEEVKIEDEWRPRERIKVRVVSRNELNPLVPEKGSMDPRALIVRPCRKDREGENMEDGEEWYGPSRVAMWPPDDAPQELHDILCPSGRAGDVKAILGDEGIVYMAGPPREPGSPERALVFVSFDPSFGFEGMKRLNGTLAKPKTRDGSSPQYRKRKSVSNQDVDMNTGESISHTVEPGLTDRTKRIKNQPVHLGSPALPARAPLPVEPTSEPLAPKPWPPLLPESMESPLPSLSPPCSGSASGSGQSPDKRKSGSMKLPTWREKAMYLSIAKGFWLR</sequence>
<accession>A0A0D2H552</accession>
<dbReference type="RefSeq" id="XP_013272649.1">
    <property type="nucleotide sequence ID" value="XM_013417195.1"/>
</dbReference>
<dbReference type="InterPro" id="IPR036047">
    <property type="entry name" value="F-box-like_dom_sf"/>
</dbReference>
<name>A0A0D2H552_9EURO</name>
<gene>
    <name evidence="3" type="ORF">Z518_06385</name>
</gene>
<protein>
    <recommendedName>
        <fullName evidence="2">F-box domain-containing protein</fullName>
    </recommendedName>
</protein>
<dbReference type="InterPro" id="IPR001810">
    <property type="entry name" value="F-box_dom"/>
</dbReference>
<dbReference type="OrthoDB" id="5359231at2759"/>
<feature type="region of interest" description="Disordered" evidence="1">
    <location>
        <begin position="380"/>
        <end position="411"/>
    </location>
</feature>
<evidence type="ECO:0000256" key="1">
    <source>
        <dbReference type="SAM" id="MobiDB-lite"/>
    </source>
</evidence>
<dbReference type="Proteomes" id="UP000053617">
    <property type="component" value="Unassembled WGS sequence"/>
</dbReference>
<dbReference type="GeneID" id="25294456"/>
<organism evidence="3 4">
    <name type="scientific">Rhinocladiella mackenziei CBS 650.93</name>
    <dbReference type="NCBI Taxonomy" id="1442369"/>
    <lineage>
        <taxon>Eukaryota</taxon>
        <taxon>Fungi</taxon>
        <taxon>Dikarya</taxon>
        <taxon>Ascomycota</taxon>
        <taxon>Pezizomycotina</taxon>
        <taxon>Eurotiomycetes</taxon>
        <taxon>Chaetothyriomycetidae</taxon>
        <taxon>Chaetothyriales</taxon>
        <taxon>Herpotrichiellaceae</taxon>
        <taxon>Rhinocladiella</taxon>
    </lineage>
</organism>
<dbReference type="VEuPathDB" id="FungiDB:Z518_06385"/>
<evidence type="ECO:0000313" key="4">
    <source>
        <dbReference type="Proteomes" id="UP000053617"/>
    </source>
</evidence>
<dbReference type="SUPFAM" id="SSF81383">
    <property type="entry name" value="F-box domain"/>
    <property type="match status" value="1"/>
</dbReference>
<feature type="domain" description="F-box" evidence="2">
    <location>
        <begin position="6"/>
        <end position="43"/>
    </location>
</feature>
<keyword evidence="4" id="KW-1185">Reference proteome</keyword>
<reference evidence="3 4" key="1">
    <citation type="submission" date="2015-01" db="EMBL/GenBank/DDBJ databases">
        <title>The Genome Sequence of Rhinocladiella mackenzie CBS 650.93.</title>
        <authorList>
            <consortium name="The Broad Institute Genomics Platform"/>
            <person name="Cuomo C."/>
            <person name="de Hoog S."/>
            <person name="Gorbushina A."/>
            <person name="Stielow B."/>
            <person name="Teixiera M."/>
            <person name="Abouelleil A."/>
            <person name="Chapman S.B."/>
            <person name="Priest M."/>
            <person name="Young S.K."/>
            <person name="Wortman J."/>
            <person name="Nusbaum C."/>
            <person name="Birren B."/>
        </authorList>
    </citation>
    <scope>NUCLEOTIDE SEQUENCE [LARGE SCALE GENOMIC DNA]</scope>
    <source>
        <strain evidence="3 4">CBS 650.93</strain>
    </source>
</reference>
<evidence type="ECO:0000259" key="2">
    <source>
        <dbReference type="Pfam" id="PF00646"/>
    </source>
</evidence>
<evidence type="ECO:0000313" key="3">
    <source>
        <dbReference type="EMBL" id="KIX05513.1"/>
    </source>
</evidence>